<protein>
    <submittedName>
        <fullName evidence="1">Uncharacterized protein</fullName>
    </submittedName>
</protein>
<dbReference type="OrthoDB" id="9805237at2"/>
<evidence type="ECO:0000313" key="2">
    <source>
        <dbReference type="Proteomes" id="UP000270343"/>
    </source>
</evidence>
<dbReference type="AlphaFoldDB" id="A0A3B0B0M5"/>
<dbReference type="Proteomes" id="UP000270343">
    <property type="component" value="Unassembled WGS sequence"/>
</dbReference>
<dbReference type="SUPFAM" id="SSF54001">
    <property type="entry name" value="Cysteine proteinases"/>
    <property type="match status" value="1"/>
</dbReference>
<name>A0A3B0B0M5_9ACTN</name>
<dbReference type="InterPro" id="IPR038765">
    <property type="entry name" value="Papain-like_cys_pep_sf"/>
</dbReference>
<evidence type="ECO:0000313" key="1">
    <source>
        <dbReference type="EMBL" id="RKN65959.1"/>
    </source>
</evidence>
<proteinExistence type="predicted"/>
<organism evidence="1 2">
    <name type="scientific">Streptomyces klenkii</name>
    <dbReference type="NCBI Taxonomy" id="1420899"/>
    <lineage>
        <taxon>Bacteria</taxon>
        <taxon>Bacillati</taxon>
        <taxon>Actinomycetota</taxon>
        <taxon>Actinomycetes</taxon>
        <taxon>Kitasatosporales</taxon>
        <taxon>Streptomycetaceae</taxon>
        <taxon>Streptomyces</taxon>
    </lineage>
</organism>
<dbReference type="Gene3D" id="3.90.1720.10">
    <property type="entry name" value="endopeptidase domain like (from Nostoc punctiforme)"/>
    <property type="match status" value="1"/>
</dbReference>
<accession>A0A3B0B0M5</accession>
<dbReference type="RefSeq" id="WP_120757685.1">
    <property type="nucleotide sequence ID" value="NZ_JBIBGF010000009.1"/>
</dbReference>
<gene>
    <name evidence="1" type="ORF">D7231_24475</name>
</gene>
<reference evidence="1 2" key="1">
    <citation type="journal article" date="2015" name="Antonie Van Leeuwenhoek">
        <title>Streptomyces klenkii sp. nov., isolated from deep marine sediment.</title>
        <authorList>
            <person name="Veyisoglu A."/>
            <person name="Sahin N."/>
        </authorList>
    </citation>
    <scope>NUCLEOTIDE SEQUENCE [LARGE SCALE GENOMIC DNA]</scope>
    <source>
        <strain evidence="1 2">KCTC 29202</strain>
    </source>
</reference>
<comment type="caution">
    <text evidence="1">The sequence shown here is derived from an EMBL/GenBank/DDBJ whole genome shotgun (WGS) entry which is preliminary data.</text>
</comment>
<dbReference type="EMBL" id="RBAM01000010">
    <property type="protein sequence ID" value="RKN65959.1"/>
    <property type="molecule type" value="Genomic_DNA"/>
</dbReference>
<sequence>MPLPDSLKPGDVLLTRGAGWISRAICLLDGSEVSHASLALDRDTVAEAVGEGLRTVSFEQALDEHDLAVGHTLTQAPADMAPVLDVARGYLARGTSYAHQQILLLAVLCVTRRAPMPPGGRRMVRTVLDQAAAAVNTMAERGRQPMICSEFVYRCHLEAHPQPPYALSIGGDGQVDGPTLLRWARTHPALPALAPGLAGTFDPGSAESALAPLVAAYATAVGKTSTLPTVLRPPAPPVLTDPSDEELLTSMVTFGNALHRARHPQVPDGGLPPEQALDQISAMEAQPDFVTPGDLLRTTSLTEKFRRATAAKAPSKLAGIPLPGH</sequence>
<keyword evidence="2" id="KW-1185">Reference proteome</keyword>